<dbReference type="CDD" id="cd00085">
    <property type="entry name" value="HNHc"/>
    <property type="match status" value="1"/>
</dbReference>
<keyword evidence="3" id="KW-0540">Nuclease</keyword>
<sequence>MPFFLIAFLIANRLIIREFASIIAIIFLSLCVMTSAKSLQKLLSEITVWRKGEQRAPHKPLLVLYALSQYRNGHARLFDYASEIQPVLHALLERYGPQRREYRPDMPFWRLKGDGFWELLNAEHCSSTGSRQPPAGELERYEVAGGFDVAHYELVKRDSRLIDSLAQQILEAHFPESIQEELADELGFGISEMRKQRDPHFRQLVLRAYHYQCAICGFNMRHDNALVAVEAAHIKWKQYGGPCDITNGLALCAIHHKAFDKGSIGLDENMRVVVSNGVNGGGIVDRLFWDFSGKQITLPQVSQHYPSDNFVGWHSREVFRG</sequence>
<dbReference type="AlphaFoldDB" id="A0A0H3L3E3"/>
<dbReference type="GO" id="GO:0004519">
    <property type="term" value="F:endonuclease activity"/>
    <property type="evidence" value="ECO:0007669"/>
    <property type="project" value="UniProtKB-KW"/>
</dbReference>
<evidence type="ECO:0000259" key="2">
    <source>
        <dbReference type="Pfam" id="PF26340"/>
    </source>
</evidence>
<feature type="domain" description="HNH nuclease" evidence="1">
    <location>
        <begin position="213"/>
        <end position="267"/>
    </location>
</feature>
<dbReference type="InterPro" id="IPR003615">
    <property type="entry name" value="HNH_nuc"/>
</dbReference>
<evidence type="ECO:0000259" key="1">
    <source>
        <dbReference type="Pfam" id="PF13391"/>
    </source>
</evidence>
<dbReference type="NCBIfam" id="NF045808">
    <property type="entry name" value="PT-DNA_restrict"/>
    <property type="match status" value="1"/>
</dbReference>
<dbReference type="HOGENOM" id="CLU_075532_0_0_6"/>
<protein>
    <submittedName>
        <fullName evidence="3">Predicted restriction endonuclease</fullName>
    </submittedName>
</protein>
<organism evidence="3 4">
    <name type="scientific">Pantoea ananatis (strain AJ13355)</name>
    <dbReference type="NCBI Taxonomy" id="932677"/>
    <lineage>
        <taxon>Bacteria</taxon>
        <taxon>Pseudomonadati</taxon>
        <taxon>Pseudomonadota</taxon>
        <taxon>Gammaproteobacteria</taxon>
        <taxon>Enterobacterales</taxon>
        <taxon>Erwiniaceae</taxon>
        <taxon>Pantoea</taxon>
    </lineage>
</organism>
<evidence type="ECO:0000313" key="3">
    <source>
        <dbReference type="EMBL" id="BAK13764.1"/>
    </source>
</evidence>
<dbReference type="Pfam" id="PF26340">
    <property type="entry name" value="DNA-SBD_ScoMcrA"/>
    <property type="match status" value="1"/>
</dbReference>
<feature type="domain" description="ScoMcrA-like DNA sulfur-binding" evidence="2">
    <location>
        <begin position="37"/>
        <end position="188"/>
    </location>
</feature>
<dbReference type="InterPro" id="IPR058813">
    <property type="entry name" value="DNA-SBD_ScoMcrA"/>
</dbReference>
<dbReference type="KEGG" id="paj:PAJ_3685"/>
<dbReference type="PATRIC" id="fig|932677.3.peg.4244"/>
<evidence type="ECO:0000313" key="4">
    <source>
        <dbReference type="Proteomes" id="UP000006690"/>
    </source>
</evidence>
<accession>A0A0H3L3E3</accession>
<keyword evidence="3" id="KW-0378">Hydrolase</keyword>
<gene>
    <name evidence="3" type="ordered locus">PAJ_3685</name>
</gene>
<keyword evidence="3" id="KW-0255">Endonuclease</keyword>
<dbReference type="EMBL" id="AP012032">
    <property type="protein sequence ID" value="BAK13764.1"/>
    <property type="molecule type" value="Genomic_DNA"/>
</dbReference>
<reference evidence="4" key="1">
    <citation type="journal article" date="2012" name="Appl. Microbiol. Biotechnol.">
        <title>The complete genome sequence of Pantoea ananatis AJ13355, an organism with great biotechnological potential.</title>
        <authorList>
            <person name="Hara Y."/>
            <person name="Kadotani N."/>
            <person name="Izui H."/>
            <person name="Katashkina J.I."/>
            <person name="Kuvaeva T.M."/>
            <person name="Andreeva I.G."/>
            <person name="Golubeva L.I."/>
            <person name="Malko D.B."/>
            <person name="Makeev V.J."/>
            <person name="Mashko S.V."/>
            <person name="Kozlov Y.I."/>
        </authorList>
    </citation>
    <scope>NUCLEOTIDE SEQUENCE [LARGE SCALE GENOMIC DNA]</scope>
    <source>
        <strain evidence="4">AJ13355</strain>
    </source>
</reference>
<dbReference type="Gene3D" id="1.10.30.50">
    <property type="match status" value="1"/>
</dbReference>
<name>A0A0H3L3E3_PANAA</name>
<dbReference type="eggNOG" id="COG3440">
    <property type="taxonomic scope" value="Bacteria"/>
</dbReference>
<dbReference type="Pfam" id="PF13391">
    <property type="entry name" value="HNH_2"/>
    <property type="match status" value="1"/>
</dbReference>
<dbReference type="PIRSF" id="PIRSF030850">
    <property type="entry name" value="UCP030850"/>
    <property type="match status" value="1"/>
</dbReference>
<proteinExistence type="predicted"/>
<dbReference type="InterPro" id="IPR011396">
    <property type="entry name" value="PT_DNA_restrict"/>
</dbReference>
<dbReference type="Proteomes" id="UP000006690">
    <property type="component" value="Chromosome"/>
</dbReference>